<dbReference type="AlphaFoldDB" id="A0A512B5N3"/>
<keyword evidence="2" id="KW-1185">Reference proteome</keyword>
<dbReference type="EMBL" id="BJYS01000056">
    <property type="protein sequence ID" value="GEO07282.1"/>
    <property type="molecule type" value="Genomic_DNA"/>
</dbReference>
<organism evidence="1 2">
    <name type="scientific">Adhaeribacter aerolatus</name>
    <dbReference type="NCBI Taxonomy" id="670289"/>
    <lineage>
        <taxon>Bacteria</taxon>
        <taxon>Pseudomonadati</taxon>
        <taxon>Bacteroidota</taxon>
        <taxon>Cytophagia</taxon>
        <taxon>Cytophagales</taxon>
        <taxon>Hymenobacteraceae</taxon>
        <taxon>Adhaeribacter</taxon>
    </lineage>
</organism>
<sequence length="62" mass="7091">MKTSFKTQGTLVTLKTLDYQVAVYPGMFVLLNQKYYTVRHAVLDLEKEEVLVVVERSLTDPA</sequence>
<dbReference type="RefSeq" id="WP_146905130.1">
    <property type="nucleotide sequence ID" value="NZ_BJYS01000056.1"/>
</dbReference>
<evidence type="ECO:0000313" key="1">
    <source>
        <dbReference type="EMBL" id="GEO07282.1"/>
    </source>
</evidence>
<name>A0A512B5N3_9BACT</name>
<accession>A0A512B5N3</accession>
<gene>
    <name evidence="1" type="ORF">AAE02nite_49460</name>
</gene>
<comment type="caution">
    <text evidence="1">The sequence shown here is derived from an EMBL/GenBank/DDBJ whole genome shotgun (WGS) entry which is preliminary data.</text>
</comment>
<proteinExistence type="predicted"/>
<evidence type="ECO:0000313" key="2">
    <source>
        <dbReference type="Proteomes" id="UP000321532"/>
    </source>
</evidence>
<protein>
    <submittedName>
        <fullName evidence="1">Uncharacterized protein</fullName>
    </submittedName>
</protein>
<reference evidence="1 2" key="1">
    <citation type="submission" date="2019-07" db="EMBL/GenBank/DDBJ databases">
        <title>Whole genome shotgun sequence of Adhaeribacter aerolatus NBRC 106133.</title>
        <authorList>
            <person name="Hosoyama A."/>
            <person name="Uohara A."/>
            <person name="Ohji S."/>
            <person name="Ichikawa N."/>
        </authorList>
    </citation>
    <scope>NUCLEOTIDE SEQUENCE [LARGE SCALE GENOMIC DNA]</scope>
    <source>
        <strain evidence="1 2">NBRC 106133</strain>
    </source>
</reference>
<dbReference type="Proteomes" id="UP000321532">
    <property type="component" value="Unassembled WGS sequence"/>
</dbReference>